<proteinExistence type="inferred from homology"/>
<evidence type="ECO:0000259" key="14">
    <source>
        <dbReference type="Pfam" id="PF07715"/>
    </source>
</evidence>
<dbReference type="PANTHER" id="PTHR30069:SF29">
    <property type="entry name" value="HEMOGLOBIN AND HEMOGLOBIN-HAPTOGLOBIN-BINDING PROTEIN 1-RELATED"/>
    <property type="match status" value="1"/>
</dbReference>
<feature type="signal peptide" evidence="12">
    <location>
        <begin position="1"/>
        <end position="30"/>
    </location>
</feature>
<dbReference type="InterPro" id="IPR037066">
    <property type="entry name" value="Plug_dom_sf"/>
</dbReference>
<evidence type="ECO:0000256" key="2">
    <source>
        <dbReference type="ARBA" id="ARBA00022448"/>
    </source>
</evidence>
<evidence type="ECO:0000256" key="10">
    <source>
        <dbReference type="PROSITE-ProRule" id="PRU01360"/>
    </source>
</evidence>
<feature type="domain" description="TonB-dependent receptor-like beta-barrel" evidence="13">
    <location>
        <begin position="208"/>
        <end position="611"/>
    </location>
</feature>
<evidence type="ECO:0000256" key="6">
    <source>
        <dbReference type="ARBA" id="ARBA00023077"/>
    </source>
</evidence>
<dbReference type="PROSITE" id="PS52016">
    <property type="entry name" value="TONB_DEPENDENT_REC_3"/>
    <property type="match status" value="1"/>
</dbReference>
<keyword evidence="16" id="KW-1185">Reference proteome</keyword>
<comment type="subcellular location">
    <subcellularLocation>
        <location evidence="1 10">Cell outer membrane</location>
        <topology evidence="1 10">Multi-pass membrane protein</topology>
    </subcellularLocation>
</comment>
<evidence type="ECO:0000313" key="16">
    <source>
        <dbReference type="Proteomes" id="UP001214854"/>
    </source>
</evidence>
<dbReference type="InterPro" id="IPR039426">
    <property type="entry name" value="TonB-dep_rcpt-like"/>
</dbReference>
<keyword evidence="6 11" id="KW-0798">TonB box</keyword>
<dbReference type="Proteomes" id="UP001214854">
    <property type="component" value="Unassembled WGS sequence"/>
</dbReference>
<dbReference type="InterPro" id="IPR000531">
    <property type="entry name" value="Beta-barrel_TonB"/>
</dbReference>
<dbReference type="EMBL" id="JAQQKX010000012">
    <property type="protein sequence ID" value="MDC7684498.1"/>
    <property type="molecule type" value="Genomic_DNA"/>
</dbReference>
<organism evidence="15 16">
    <name type="scientific">Asticcacaulis aquaticus</name>
    <dbReference type="NCBI Taxonomy" id="2984212"/>
    <lineage>
        <taxon>Bacteria</taxon>
        <taxon>Pseudomonadati</taxon>
        <taxon>Pseudomonadota</taxon>
        <taxon>Alphaproteobacteria</taxon>
        <taxon>Caulobacterales</taxon>
        <taxon>Caulobacteraceae</taxon>
        <taxon>Asticcacaulis</taxon>
    </lineage>
</organism>
<keyword evidence="2 10" id="KW-0813">Transport</keyword>
<protein>
    <submittedName>
        <fullName evidence="15">TonB-dependent receptor</fullName>
    </submittedName>
</protein>
<gene>
    <name evidence="15" type="ORF">PQU92_14535</name>
</gene>
<keyword evidence="8 15" id="KW-0675">Receptor</keyword>
<evidence type="ECO:0000256" key="7">
    <source>
        <dbReference type="ARBA" id="ARBA00023136"/>
    </source>
</evidence>
<comment type="caution">
    <text evidence="15">The sequence shown here is derived from an EMBL/GenBank/DDBJ whole genome shotgun (WGS) entry which is preliminary data.</text>
</comment>
<dbReference type="RefSeq" id="WP_272748966.1">
    <property type="nucleotide sequence ID" value="NZ_JAQQKX010000012.1"/>
</dbReference>
<dbReference type="PANTHER" id="PTHR30069">
    <property type="entry name" value="TONB-DEPENDENT OUTER MEMBRANE RECEPTOR"/>
    <property type="match status" value="1"/>
</dbReference>
<evidence type="ECO:0000256" key="3">
    <source>
        <dbReference type="ARBA" id="ARBA00022452"/>
    </source>
</evidence>
<sequence length="654" mass="71847">MRNFKPFLAQSTALAALAVLSVAATPSAFAQNHDEHKSHEEEEVQEVIIQATRASRKLQDEPIRVEVMSREEIVEKIAMMPGNIAMLVSETPGIRVQVTSPSLGASNIRMQGMKGRYTLLLTDGLPLYGGQSLGLLQTPPTDLGQVEVIKGSASALYGGSALAGVINLVSRRPSPELESELLFNVTSRGGQDLTAYSSAPISERLSYSITGGYHRQDQNDIDGDGWIDMAGYERWTLRPRLFWYGDNGAKALLTLGAMTEQRDGGTVSGRTVADGTTFREAQDSRRLDAGLTAQAPVEGVGTLHVRASTLSQRHNHRFGEVTDRDNHNTTFFETSLTGEKGGTSWVAGVAWQGDRYRSKRYSGFNYDYTVPGVFGQVEQKMGDLTLAGSARLDDHSEYGSQFSPRVSMLYRPGNWTVRASVGRGYYAPTPFVEEIEAAGLARLSPLGRLEAEEAQTASVDLTYTAGPLEANMTLFGSDIDNAVQLQETSDTSVRLINAIGVTRTRGSELRLRYRHEAFSLTGSYVIVDATETDPATGLRRDMPDTPKHTGGLVAMWEEHGKGRIGLEAYYTGRQILEDNPYRTESKPYWELGAMGEVKLGKVSLFLNLENLLNVRQTKHDPLVRPRRAPDGRWTVDAWQPTEGFTANAGLRVRF</sequence>
<dbReference type="Gene3D" id="2.40.170.20">
    <property type="entry name" value="TonB-dependent receptor, beta-barrel domain"/>
    <property type="match status" value="1"/>
</dbReference>
<feature type="chain" id="PRO_5046980469" evidence="12">
    <location>
        <begin position="31"/>
        <end position="654"/>
    </location>
</feature>
<comment type="similarity">
    <text evidence="10 11">Belongs to the TonB-dependent receptor family.</text>
</comment>
<dbReference type="InterPro" id="IPR012910">
    <property type="entry name" value="Plug_dom"/>
</dbReference>
<dbReference type="InterPro" id="IPR036942">
    <property type="entry name" value="Beta-barrel_TonB_sf"/>
</dbReference>
<dbReference type="Gene3D" id="2.170.130.10">
    <property type="entry name" value="TonB-dependent receptor, plug domain"/>
    <property type="match status" value="1"/>
</dbReference>
<evidence type="ECO:0000256" key="12">
    <source>
        <dbReference type="SAM" id="SignalP"/>
    </source>
</evidence>
<name>A0ABT5HWT5_9CAUL</name>
<dbReference type="Pfam" id="PF00593">
    <property type="entry name" value="TonB_dep_Rec_b-barrel"/>
    <property type="match status" value="1"/>
</dbReference>
<evidence type="ECO:0000313" key="15">
    <source>
        <dbReference type="EMBL" id="MDC7684498.1"/>
    </source>
</evidence>
<evidence type="ECO:0000256" key="9">
    <source>
        <dbReference type="ARBA" id="ARBA00023237"/>
    </source>
</evidence>
<keyword evidence="3 10" id="KW-1134">Transmembrane beta strand</keyword>
<dbReference type="SUPFAM" id="SSF56935">
    <property type="entry name" value="Porins"/>
    <property type="match status" value="1"/>
</dbReference>
<keyword evidence="5 12" id="KW-0732">Signal</keyword>
<evidence type="ECO:0000256" key="4">
    <source>
        <dbReference type="ARBA" id="ARBA00022692"/>
    </source>
</evidence>
<keyword evidence="4 10" id="KW-0812">Transmembrane</keyword>
<keyword evidence="9 10" id="KW-0998">Cell outer membrane</keyword>
<evidence type="ECO:0000256" key="1">
    <source>
        <dbReference type="ARBA" id="ARBA00004571"/>
    </source>
</evidence>
<evidence type="ECO:0000259" key="13">
    <source>
        <dbReference type="Pfam" id="PF00593"/>
    </source>
</evidence>
<dbReference type="Pfam" id="PF07715">
    <property type="entry name" value="Plug"/>
    <property type="match status" value="1"/>
</dbReference>
<accession>A0ABT5HWT5</accession>
<feature type="domain" description="TonB-dependent receptor plug" evidence="14">
    <location>
        <begin position="58"/>
        <end position="165"/>
    </location>
</feature>
<evidence type="ECO:0000256" key="8">
    <source>
        <dbReference type="ARBA" id="ARBA00023170"/>
    </source>
</evidence>
<evidence type="ECO:0000256" key="5">
    <source>
        <dbReference type="ARBA" id="ARBA00022729"/>
    </source>
</evidence>
<evidence type="ECO:0000256" key="11">
    <source>
        <dbReference type="RuleBase" id="RU003357"/>
    </source>
</evidence>
<reference evidence="15 16" key="1">
    <citation type="submission" date="2023-01" db="EMBL/GenBank/DDBJ databases">
        <title>Novel species of the genus Asticcacaulis isolated from rivers.</title>
        <authorList>
            <person name="Lu H."/>
        </authorList>
    </citation>
    <scope>NUCLEOTIDE SEQUENCE [LARGE SCALE GENOMIC DNA]</scope>
    <source>
        <strain evidence="15 16">BYS171W</strain>
    </source>
</reference>
<keyword evidence="7 10" id="KW-0472">Membrane</keyword>